<reference evidence="1" key="1">
    <citation type="journal article" date="2014" name="Int. J. Syst. Evol. Microbiol.">
        <title>Complete genome sequence of Corynebacterium casei LMG S-19264T (=DSM 44701T), isolated from a smear-ripened cheese.</title>
        <authorList>
            <consortium name="US DOE Joint Genome Institute (JGI-PGF)"/>
            <person name="Walter F."/>
            <person name="Albersmeier A."/>
            <person name="Kalinowski J."/>
            <person name="Ruckert C."/>
        </authorList>
    </citation>
    <scope>NUCLEOTIDE SEQUENCE</scope>
    <source>
        <strain evidence="1">CGMCC 1.15763</strain>
    </source>
</reference>
<dbReference type="Proteomes" id="UP000633278">
    <property type="component" value="Unassembled WGS sequence"/>
</dbReference>
<organism evidence="1 2">
    <name type="scientific">Polaribacter pacificus</name>
    <dbReference type="NCBI Taxonomy" id="1775173"/>
    <lineage>
        <taxon>Bacteria</taxon>
        <taxon>Pseudomonadati</taxon>
        <taxon>Bacteroidota</taxon>
        <taxon>Flavobacteriia</taxon>
        <taxon>Flavobacteriales</taxon>
        <taxon>Flavobacteriaceae</taxon>
    </lineage>
</organism>
<proteinExistence type="predicted"/>
<evidence type="ECO:0008006" key="3">
    <source>
        <dbReference type="Google" id="ProtNLM"/>
    </source>
</evidence>
<reference evidence="1" key="2">
    <citation type="submission" date="2020-09" db="EMBL/GenBank/DDBJ databases">
        <authorList>
            <person name="Sun Q."/>
            <person name="Zhou Y."/>
        </authorList>
    </citation>
    <scope>NUCLEOTIDE SEQUENCE</scope>
    <source>
        <strain evidence="1">CGMCC 1.15763</strain>
    </source>
</reference>
<evidence type="ECO:0000313" key="2">
    <source>
        <dbReference type="Proteomes" id="UP000633278"/>
    </source>
</evidence>
<dbReference type="EMBL" id="BMJW01000002">
    <property type="protein sequence ID" value="GGG99960.1"/>
    <property type="molecule type" value="Genomic_DNA"/>
</dbReference>
<dbReference type="AlphaFoldDB" id="A0A917MGD7"/>
<dbReference type="InterPro" id="IPR018550">
    <property type="entry name" value="Lipid-A_deacylase-rel"/>
</dbReference>
<name>A0A917MGD7_9FLAO</name>
<gene>
    <name evidence="1" type="ORF">GCM10011416_18050</name>
</gene>
<accession>A0A917MGD7</accession>
<sequence>MLFAFSTVSLSGQITTKNKLIPSEIGFAFVLGNEHNFLFDDPDYNYQSKIVKLRLLYPLLSKSNALALIFEPQVVHLNHQLINEQFVTPDEDKYLEKRARYTRKKQMTLAVIETTLAFKVKIYKKLNGVVTAGLGLGYIDTATERLAKGFTFTENGSIALEHPVKERTNLHIAVGLGHVSNFNFNLPNSGYNTLTTSIGFSYVLK</sequence>
<comment type="caution">
    <text evidence="1">The sequence shown here is derived from an EMBL/GenBank/DDBJ whole genome shotgun (WGS) entry which is preliminary data.</text>
</comment>
<protein>
    <recommendedName>
        <fullName evidence="3">Lipid A 3-O-deacylase (PagL)</fullName>
    </recommendedName>
</protein>
<dbReference type="Pfam" id="PF09411">
    <property type="entry name" value="PagL"/>
    <property type="match status" value="1"/>
</dbReference>
<keyword evidence="2" id="KW-1185">Reference proteome</keyword>
<evidence type="ECO:0000313" key="1">
    <source>
        <dbReference type="EMBL" id="GGG99960.1"/>
    </source>
</evidence>
<dbReference type="Gene3D" id="2.40.160.20">
    <property type="match status" value="1"/>
</dbReference>